<gene>
    <name evidence="2" type="ORF">ACFFH4_11440</name>
</gene>
<evidence type="ECO:0000313" key="3">
    <source>
        <dbReference type="Proteomes" id="UP001589833"/>
    </source>
</evidence>
<name>A0ABV6NG42_9BACI</name>
<dbReference type="Proteomes" id="UP001589833">
    <property type="component" value="Unassembled WGS sequence"/>
</dbReference>
<organism evidence="2 3">
    <name type="scientific">Halalkalibacter alkalisediminis</name>
    <dbReference type="NCBI Taxonomy" id="935616"/>
    <lineage>
        <taxon>Bacteria</taxon>
        <taxon>Bacillati</taxon>
        <taxon>Bacillota</taxon>
        <taxon>Bacilli</taxon>
        <taxon>Bacillales</taxon>
        <taxon>Bacillaceae</taxon>
        <taxon>Halalkalibacter</taxon>
    </lineage>
</organism>
<dbReference type="RefSeq" id="WP_273845769.1">
    <property type="nucleotide sequence ID" value="NZ_JAQQWT010000014.1"/>
</dbReference>
<sequence>MSTNLQKQVYIMSLEGADLYSHMHRGTYIKRDYSGMIPYSLELIQLHKEGIQTFPSSRNENKLLSNDVINVKFNQKVKSASNMIKDCKKKLKKSNLEIKKMKDKYRGDSKLTISQFREDLKPKLKPRRNLERRIAQLEGVVGLDNWQEVKNEPLRKELYEDGFSITNVDKDNNITIDKYVVYKRSSAKSRTGQCLMIKKHLYDNMINWSRMGLTFPEDKEIDLASLTAYESLVGSSIESTVTIDPNRILLISDVKSNFTEEANVVRKSDDGFLESFTESTKISNDLWDGQSLLDVKYFEEGKGMKLLRNHFFKSAAFNTNIQEFLQAKCPEHIDYEEWELTDMPGNGIKAIDVDMITTPNSLKALKFSSVIGSNNDMWDYWKKVVEADGNAFGVCKNEKVSKYIIDGNIMQQTSYQMLNSTPLSKGDMDELTVFEKEYIERLKNDDDVFIKHINSAKTSQNSNEMFVALYEKNNKIVNTKVFKEFRKRIIKDHVNHVKKGKVRLSADYVVMIGNPVEMLYHAIGQFDTVNVESLSLKDNQIHTTLFDFDKKLVGYRNPHTSPSNILVSNNKKVKEIEDYFNFTKNIVAVNAIKFPIQDILSGCDYDSDTLLLVDSKGVLLPIAEECRRKYKVCINKVESEPKYYTPTWTSMYEIDKELAKSKDTIGNCINAGQLCMSRYWDLKANNGDKKQLEKLLKKIDVATVLSGICIDLAKKMYDIEISDEIEKIEAELELKTDNEGNIKKPNFWVKVSKNKNTKHNVMDYDTPMDYLVAVMDSLPDAETRKTSQLSKLLNDNNDRKANYKQKEKVEGYVKVMQKEIEGVHKKYAGISDDEDLKEKKNEQLEEVGQEYASKICKLKIKPNTMHSLLISIESGNSDIAVRLMNTLYTTQKDTFLNAFKEAK</sequence>
<evidence type="ECO:0000313" key="2">
    <source>
        <dbReference type="EMBL" id="MFC0559659.1"/>
    </source>
</evidence>
<feature type="coiled-coil region" evidence="1">
    <location>
        <begin position="77"/>
        <end position="104"/>
    </location>
</feature>
<comment type="caution">
    <text evidence="2">The sequence shown here is derived from an EMBL/GenBank/DDBJ whole genome shotgun (WGS) entry which is preliminary data.</text>
</comment>
<proteinExistence type="predicted"/>
<accession>A0ABV6NG42</accession>
<protein>
    <submittedName>
        <fullName evidence="2">Uncharacterized protein</fullName>
    </submittedName>
</protein>
<keyword evidence="1" id="KW-0175">Coiled coil</keyword>
<dbReference type="EMBL" id="JBHLTR010000016">
    <property type="protein sequence ID" value="MFC0559659.1"/>
    <property type="molecule type" value="Genomic_DNA"/>
</dbReference>
<keyword evidence="3" id="KW-1185">Reference proteome</keyword>
<reference evidence="2 3" key="1">
    <citation type="submission" date="2024-09" db="EMBL/GenBank/DDBJ databases">
        <authorList>
            <person name="Sun Q."/>
            <person name="Mori K."/>
        </authorList>
    </citation>
    <scope>NUCLEOTIDE SEQUENCE [LARGE SCALE GENOMIC DNA]</scope>
    <source>
        <strain evidence="2 3">NCAIM B.02301</strain>
    </source>
</reference>
<evidence type="ECO:0000256" key="1">
    <source>
        <dbReference type="SAM" id="Coils"/>
    </source>
</evidence>